<dbReference type="EMBL" id="CP029487">
    <property type="protein sequence ID" value="QCT73097.1"/>
    <property type="molecule type" value="Genomic_DNA"/>
</dbReference>
<organism evidence="2 3">
    <name type="scientific">Eubacterium maltosivorans</name>
    <dbReference type="NCBI Taxonomy" id="2041044"/>
    <lineage>
        <taxon>Bacteria</taxon>
        <taxon>Bacillati</taxon>
        <taxon>Bacillota</taxon>
        <taxon>Clostridia</taxon>
        <taxon>Eubacteriales</taxon>
        <taxon>Eubacteriaceae</taxon>
        <taxon>Eubacterium</taxon>
    </lineage>
</organism>
<dbReference type="KEGG" id="emt:CPZ25_017860"/>
<proteinExistence type="predicted"/>
<dbReference type="SUPFAM" id="SSF51726">
    <property type="entry name" value="UROD/MetE-like"/>
    <property type="match status" value="1"/>
</dbReference>
<dbReference type="Gene3D" id="3.20.20.210">
    <property type="match status" value="1"/>
</dbReference>
<dbReference type="GO" id="GO:0006779">
    <property type="term" value="P:porphyrin-containing compound biosynthetic process"/>
    <property type="evidence" value="ECO:0007669"/>
    <property type="project" value="InterPro"/>
</dbReference>
<protein>
    <recommendedName>
        <fullName evidence="1">Uroporphyrinogen decarboxylase (URO-D) domain-containing protein</fullName>
    </recommendedName>
</protein>
<sequence length="385" mass="43765">MSDANVMKLYEEREKRYIQAVKLEQPDRVPHETRFGEYWAIDYAGYPIKGSTVDPKIMGEAMEKLARDFATDTAPFLFSRNPLFYKSLQSQSFNEGKTGIMQHPEVCCMKTEEYDELIANPFKCIVDKILPRVYKALDPEKGSSGISLVRAMNIQNDMNTPILMEAARVSQKYGLPLTGGGLVEAPMDYIADMIRGFSAITMDIRRYPEKVAAAADAVMPLMDRLAAQLPAAPGKLVSMPLHMPVFMREKDFAKLWWPSFKELVERMAARGQYMRIYFEGDWTRYYDYLQDLPKGRILGVFEYMDHQLAKDKLGKVMCITGGYDVSLLQYGTKQAVIDEAKKQMDILAPGGGYIFTVSKGITYPNDGTPENVKALYEFVEEYGKY</sequence>
<reference evidence="2 3" key="1">
    <citation type="submission" date="2018-05" db="EMBL/GenBank/DDBJ databases">
        <title>Genome comparison of Eubacterium sp.</title>
        <authorList>
            <person name="Feng Y."/>
            <person name="Sanchez-Andrea I."/>
            <person name="Stams A.J.M."/>
            <person name="De Vos W.M."/>
        </authorList>
    </citation>
    <scope>NUCLEOTIDE SEQUENCE [LARGE SCALE GENOMIC DNA]</scope>
    <source>
        <strain evidence="2 3">YI</strain>
    </source>
</reference>
<dbReference type="InterPro" id="IPR052024">
    <property type="entry name" value="Methanogen_methyltrans"/>
</dbReference>
<feature type="domain" description="Uroporphyrinogen decarboxylase (URO-D)" evidence="1">
    <location>
        <begin position="150"/>
        <end position="382"/>
    </location>
</feature>
<name>A0A4P9CBX7_EUBML</name>
<dbReference type="PANTHER" id="PTHR47099:SF1">
    <property type="entry name" value="METHYLCOBAMIDE:COM METHYLTRANSFERASE MTBA"/>
    <property type="match status" value="1"/>
</dbReference>
<evidence type="ECO:0000313" key="3">
    <source>
        <dbReference type="Proteomes" id="UP000218387"/>
    </source>
</evidence>
<dbReference type="InterPro" id="IPR000257">
    <property type="entry name" value="Uroporphyrinogen_deCOase"/>
</dbReference>
<dbReference type="InterPro" id="IPR038071">
    <property type="entry name" value="UROD/MetE-like_sf"/>
</dbReference>
<dbReference type="AlphaFoldDB" id="A0A4P9CBX7"/>
<dbReference type="RefSeq" id="WP_096919035.1">
    <property type="nucleotide sequence ID" value="NZ_CP029487.1"/>
</dbReference>
<dbReference type="Pfam" id="PF01208">
    <property type="entry name" value="URO-D"/>
    <property type="match status" value="1"/>
</dbReference>
<keyword evidence="3" id="KW-1185">Reference proteome</keyword>
<dbReference type="Proteomes" id="UP000218387">
    <property type="component" value="Chromosome"/>
</dbReference>
<dbReference type="GO" id="GO:0004853">
    <property type="term" value="F:uroporphyrinogen decarboxylase activity"/>
    <property type="evidence" value="ECO:0007669"/>
    <property type="project" value="InterPro"/>
</dbReference>
<gene>
    <name evidence="2" type="ORF">CPZ25_017860</name>
</gene>
<evidence type="ECO:0000313" key="2">
    <source>
        <dbReference type="EMBL" id="QCT73097.1"/>
    </source>
</evidence>
<evidence type="ECO:0000259" key="1">
    <source>
        <dbReference type="Pfam" id="PF01208"/>
    </source>
</evidence>
<accession>A0A4P9CBX7</accession>
<dbReference type="PANTHER" id="PTHR47099">
    <property type="entry name" value="METHYLCOBAMIDE:COM METHYLTRANSFERASE MTBA"/>
    <property type="match status" value="1"/>
</dbReference>